<keyword evidence="2" id="KW-1185">Reference proteome</keyword>
<organism evidence="3">
    <name type="scientific">Anisakis simplex</name>
    <name type="common">Herring worm</name>
    <dbReference type="NCBI Taxonomy" id="6269"/>
    <lineage>
        <taxon>Eukaryota</taxon>
        <taxon>Metazoa</taxon>
        <taxon>Ecdysozoa</taxon>
        <taxon>Nematoda</taxon>
        <taxon>Chromadorea</taxon>
        <taxon>Rhabditida</taxon>
        <taxon>Spirurina</taxon>
        <taxon>Ascaridomorpha</taxon>
        <taxon>Ascaridoidea</taxon>
        <taxon>Anisakidae</taxon>
        <taxon>Anisakis</taxon>
        <taxon>Anisakis simplex complex</taxon>
    </lineage>
</organism>
<evidence type="ECO:0000313" key="1">
    <source>
        <dbReference type="EMBL" id="VDK33581.1"/>
    </source>
</evidence>
<evidence type="ECO:0000313" key="3">
    <source>
        <dbReference type="WBParaSite" id="ASIM_0000893101-mRNA-1"/>
    </source>
</evidence>
<gene>
    <name evidence="1" type="ORF">ASIM_LOCUS8676</name>
</gene>
<dbReference type="EMBL" id="UYRR01024237">
    <property type="protein sequence ID" value="VDK33581.1"/>
    <property type="molecule type" value="Genomic_DNA"/>
</dbReference>
<proteinExistence type="predicted"/>
<dbReference type="Proteomes" id="UP000267096">
    <property type="component" value="Unassembled WGS sequence"/>
</dbReference>
<protein>
    <submittedName>
        <fullName evidence="3">Secreted protein</fullName>
    </submittedName>
</protein>
<dbReference type="WBParaSite" id="ASIM_0000893101-mRNA-1">
    <property type="protein sequence ID" value="ASIM_0000893101-mRNA-1"/>
    <property type="gene ID" value="ASIM_0000893101"/>
</dbReference>
<dbReference type="AlphaFoldDB" id="A0A0M3JMP3"/>
<sequence>MATKRRQVYWVVVVVELGVRLRLRLGLKGLRGWQWMARRTGLEALGWLMRRSATACS</sequence>
<evidence type="ECO:0000313" key="2">
    <source>
        <dbReference type="Proteomes" id="UP000267096"/>
    </source>
</evidence>
<accession>A0A0M3JMP3</accession>
<reference evidence="1 2" key="2">
    <citation type="submission" date="2018-11" db="EMBL/GenBank/DDBJ databases">
        <authorList>
            <consortium name="Pathogen Informatics"/>
        </authorList>
    </citation>
    <scope>NUCLEOTIDE SEQUENCE [LARGE SCALE GENOMIC DNA]</scope>
</reference>
<reference evidence="3" key="1">
    <citation type="submission" date="2017-02" db="UniProtKB">
        <authorList>
            <consortium name="WormBaseParasite"/>
        </authorList>
    </citation>
    <scope>IDENTIFICATION</scope>
</reference>
<name>A0A0M3JMP3_ANISI</name>